<dbReference type="InterPro" id="IPR042109">
    <property type="entry name" value="Adenylosuccinate_synth_dom1"/>
</dbReference>
<protein>
    <submittedName>
        <fullName evidence="2">Uncharacterized protein</fullName>
    </submittedName>
</protein>
<accession>A0A8S2T5W0</accession>
<evidence type="ECO:0000313" key="3">
    <source>
        <dbReference type="EMBL" id="CAF4396565.1"/>
    </source>
</evidence>
<evidence type="ECO:0000313" key="4">
    <source>
        <dbReference type="Proteomes" id="UP000681967"/>
    </source>
</evidence>
<feature type="non-terminal residue" evidence="2">
    <location>
        <position position="34"/>
    </location>
</feature>
<dbReference type="GO" id="GO:0006164">
    <property type="term" value="P:purine nucleotide biosynthetic process"/>
    <property type="evidence" value="ECO:0007669"/>
    <property type="project" value="InterPro"/>
</dbReference>
<dbReference type="Pfam" id="PF00709">
    <property type="entry name" value="Adenylsucc_synt"/>
    <property type="match status" value="1"/>
</dbReference>
<dbReference type="Gene3D" id="3.40.440.10">
    <property type="entry name" value="Adenylosuccinate Synthetase, subunit A, domain 1"/>
    <property type="match status" value="1"/>
</dbReference>
<name>A0A8S2T5W0_9BILA</name>
<evidence type="ECO:0000313" key="2">
    <source>
        <dbReference type="EMBL" id="CAF4271329.1"/>
    </source>
</evidence>
<sequence length="34" mass="3699">MTIDTIAYLNQAILDGSKKILVEGANATMLDIDF</sequence>
<dbReference type="InterPro" id="IPR001114">
    <property type="entry name" value="Adenylosuccinate_synthetase"/>
</dbReference>
<dbReference type="Proteomes" id="UP000681720">
    <property type="component" value="Unassembled WGS sequence"/>
</dbReference>
<dbReference type="GO" id="GO:0004019">
    <property type="term" value="F:adenylosuccinate synthase activity"/>
    <property type="evidence" value="ECO:0007669"/>
    <property type="project" value="InterPro"/>
</dbReference>
<reference evidence="2" key="1">
    <citation type="submission" date="2021-02" db="EMBL/GenBank/DDBJ databases">
        <authorList>
            <person name="Nowell W R."/>
        </authorList>
    </citation>
    <scope>NUCLEOTIDE SEQUENCE</scope>
</reference>
<dbReference type="GO" id="GO:0000166">
    <property type="term" value="F:nucleotide binding"/>
    <property type="evidence" value="ECO:0007669"/>
    <property type="project" value="UniProtKB-KW"/>
</dbReference>
<dbReference type="AlphaFoldDB" id="A0A8S2T5W0"/>
<dbReference type="EMBL" id="CAJOBJ010055957">
    <property type="protein sequence ID" value="CAF4396565.1"/>
    <property type="molecule type" value="Genomic_DNA"/>
</dbReference>
<keyword evidence="1" id="KW-0547">Nucleotide-binding</keyword>
<organism evidence="2 4">
    <name type="scientific">Rotaria magnacalcarata</name>
    <dbReference type="NCBI Taxonomy" id="392030"/>
    <lineage>
        <taxon>Eukaryota</taxon>
        <taxon>Metazoa</taxon>
        <taxon>Spiralia</taxon>
        <taxon>Gnathifera</taxon>
        <taxon>Rotifera</taxon>
        <taxon>Eurotatoria</taxon>
        <taxon>Bdelloidea</taxon>
        <taxon>Philodinida</taxon>
        <taxon>Philodinidae</taxon>
        <taxon>Rotaria</taxon>
    </lineage>
</organism>
<dbReference type="EMBL" id="CAJOBH010029905">
    <property type="protein sequence ID" value="CAF4271329.1"/>
    <property type="molecule type" value="Genomic_DNA"/>
</dbReference>
<proteinExistence type="predicted"/>
<evidence type="ECO:0000256" key="1">
    <source>
        <dbReference type="ARBA" id="ARBA00022741"/>
    </source>
</evidence>
<dbReference type="Proteomes" id="UP000681967">
    <property type="component" value="Unassembled WGS sequence"/>
</dbReference>
<gene>
    <name evidence="2" type="ORF">BYL167_LOCUS26340</name>
    <name evidence="3" type="ORF">GIL414_LOCUS29961</name>
</gene>
<comment type="caution">
    <text evidence="2">The sequence shown here is derived from an EMBL/GenBank/DDBJ whole genome shotgun (WGS) entry which is preliminary data.</text>
</comment>